<gene>
    <name evidence="1" type="ORF">L6452_03967</name>
</gene>
<organism evidence="1 2">
    <name type="scientific">Arctium lappa</name>
    <name type="common">Greater burdock</name>
    <name type="synonym">Lappa major</name>
    <dbReference type="NCBI Taxonomy" id="4217"/>
    <lineage>
        <taxon>Eukaryota</taxon>
        <taxon>Viridiplantae</taxon>
        <taxon>Streptophyta</taxon>
        <taxon>Embryophyta</taxon>
        <taxon>Tracheophyta</taxon>
        <taxon>Spermatophyta</taxon>
        <taxon>Magnoliopsida</taxon>
        <taxon>eudicotyledons</taxon>
        <taxon>Gunneridae</taxon>
        <taxon>Pentapetalae</taxon>
        <taxon>asterids</taxon>
        <taxon>campanulids</taxon>
        <taxon>Asterales</taxon>
        <taxon>Asteraceae</taxon>
        <taxon>Carduoideae</taxon>
        <taxon>Cardueae</taxon>
        <taxon>Arctiinae</taxon>
        <taxon>Arctium</taxon>
    </lineage>
</organism>
<evidence type="ECO:0000313" key="1">
    <source>
        <dbReference type="EMBL" id="KAI3772774.1"/>
    </source>
</evidence>
<proteinExistence type="predicted"/>
<evidence type="ECO:0000313" key="2">
    <source>
        <dbReference type="Proteomes" id="UP001055879"/>
    </source>
</evidence>
<accession>A0ACB9FNS0</accession>
<reference evidence="2" key="1">
    <citation type="journal article" date="2022" name="Mol. Ecol. Resour.">
        <title>The genomes of chicory, endive, great burdock and yacon provide insights into Asteraceae palaeo-polyploidization history and plant inulin production.</title>
        <authorList>
            <person name="Fan W."/>
            <person name="Wang S."/>
            <person name="Wang H."/>
            <person name="Wang A."/>
            <person name="Jiang F."/>
            <person name="Liu H."/>
            <person name="Zhao H."/>
            <person name="Xu D."/>
            <person name="Zhang Y."/>
        </authorList>
    </citation>
    <scope>NUCLEOTIDE SEQUENCE [LARGE SCALE GENOMIC DNA]</scope>
    <source>
        <strain evidence="2">cv. Niubang</strain>
    </source>
</reference>
<dbReference type="Proteomes" id="UP001055879">
    <property type="component" value="Linkage Group LG01"/>
</dbReference>
<name>A0ACB9FNS0_ARCLA</name>
<dbReference type="EMBL" id="CM042047">
    <property type="protein sequence ID" value="KAI3772774.1"/>
    <property type="molecule type" value="Genomic_DNA"/>
</dbReference>
<keyword evidence="2" id="KW-1185">Reference proteome</keyword>
<comment type="caution">
    <text evidence="1">The sequence shown here is derived from an EMBL/GenBank/DDBJ whole genome shotgun (WGS) entry which is preliminary data.</text>
</comment>
<protein>
    <submittedName>
        <fullName evidence="1">Uncharacterized protein</fullName>
    </submittedName>
</protein>
<reference evidence="1 2" key="2">
    <citation type="journal article" date="2022" name="Mol. Ecol. Resour.">
        <title>The genomes of chicory, endive, great burdock and yacon provide insights into Asteraceae paleo-polyploidization history and plant inulin production.</title>
        <authorList>
            <person name="Fan W."/>
            <person name="Wang S."/>
            <person name="Wang H."/>
            <person name="Wang A."/>
            <person name="Jiang F."/>
            <person name="Liu H."/>
            <person name="Zhao H."/>
            <person name="Xu D."/>
            <person name="Zhang Y."/>
        </authorList>
    </citation>
    <scope>NUCLEOTIDE SEQUENCE [LARGE SCALE GENOMIC DNA]</scope>
    <source>
        <strain evidence="2">cv. Niubang</strain>
    </source>
</reference>
<sequence length="264" mass="28444">MSVAFENSNSGGSNRIQPPGFSHGMWIYNMTESGRFTGGNHWSSSLPVVKEEDSRSSSSIGKNSDALSGGGDSDEDDGEVQSKDNGSLNGLNALEEVLPIKRGISSFYAGKSKSYGSLADASSVPSIQDIVKPEDAYSRKRKNMLAHNVILDNHRKSATENAGISKRLANSSRSGLAFGLDMNNHDNEESGETSDSNSLRSGFCVPPLPRNNRRLPTDESSDSSPRLYCSPWRSLSLSDLQHVSAATSSITGLVSNKRDNEEEH</sequence>